<feature type="transmembrane region" description="Helical" evidence="2">
    <location>
        <begin position="89"/>
        <end position="108"/>
    </location>
</feature>
<keyword evidence="2" id="KW-1133">Transmembrane helix</keyword>
<evidence type="ECO:0000313" key="3">
    <source>
        <dbReference type="EMBL" id="GAA4565611.1"/>
    </source>
</evidence>
<feature type="region of interest" description="Disordered" evidence="1">
    <location>
        <begin position="264"/>
        <end position="290"/>
    </location>
</feature>
<evidence type="ECO:0000256" key="2">
    <source>
        <dbReference type="SAM" id="Phobius"/>
    </source>
</evidence>
<feature type="region of interest" description="Disordered" evidence="1">
    <location>
        <begin position="133"/>
        <end position="198"/>
    </location>
</feature>
<keyword evidence="4" id="KW-1185">Reference proteome</keyword>
<evidence type="ECO:0000313" key="4">
    <source>
        <dbReference type="Proteomes" id="UP001500307"/>
    </source>
</evidence>
<dbReference type="SUPFAM" id="SSF47781">
    <property type="entry name" value="RuvA domain 2-like"/>
    <property type="match status" value="1"/>
</dbReference>
<comment type="caution">
    <text evidence="3">The sequence shown here is derived from an EMBL/GenBank/DDBJ whole genome shotgun (WGS) entry which is preliminary data.</text>
</comment>
<sequence length="290" mass="30380">MSSVPNGGWQPSPVPPNPGASLGWRIRHSLWLLLPIAGCGFLAGAGFLYIGLRARRPAWWIAGIVYLVIGWTSFATVGEADKTSTLSTVAVAVLLAMWVASIVHGCLINSSWLRWRAGHVPWYARPQAPPPTWTGSPYPPAQAGPPSLPTSAPPAVAEMMPQPGAYSGNGTAAAPEPTQPSPLPAPQPPSAPMAAPPGAVDVNAATFEQLAALAHFDPERAQRVVAERQVRRGFGSVEEFAAVANLAPHEFAHLRNLVTCVPQQGLAAGQPPPPSRALDEASTPPRSTPA</sequence>
<dbReference type="PANTHER" id="PTHR21180">
    <property type="entry name" value="ENDONUCLEASE/EXONUCLEASE/PHOSPHATASE FAMILY DOMAIN-CONTAINING PROTEIN 1"/>
    <property type="match status" value="1"/>
</dbReference>
<dbReference type="InterPro" id="IPR010994">
    <property type="entry name" value="RuvA_2-like"/>
</dbReference>
<feature type="transmembrane region" description="Helical" evidence="2">
    <location>
        <begin position="59"/>
        <end position="77"/>
    </location>
</feature>
<evidence type="ECO:0008006" key="5">
    <source>
        <dbReference type="Google" id="ProtNLM"/>
    </source>
</evidence>
<dbReference type="Pfam" id="PF12836">
    <property type="entry name" value="HHH_3"/>
    <property type="match status" value="1"/>
</dbReference>
<organism evidence="3 4">
    <name type="scientific">Micromonospora coerulea</name>
    <dbReference type="NCBI Taxonomy" id="47856"/>
    <lineage>
        <taxon>Bacteria</taxon>
        <taxon>Bacillati</taxon>
        <taxon>Actinomycetota</taxon>
        <taxon>Actinomycetes</taxon>
        <taxon>Micromonosporales</taxon>
        <taxon>Micromonosporaceae</taxon>
        <taxon>Micromonospora</taxon>
    </lineage>
</organism>
<dbReference type="EMBL" id="BAABGU010000005">
    <property type="protein sequence ID" value="GAA4565611.1"/>
    <property type="molecule type" value="Genomic_DNA"/>
</dbReference>
<keyword evidence="2" id="KW-0472">Membrane</keyword>
<evidence type="ECO:0000256" key="1">
    <source>
        <dbReference type="SAM" id="MobiDB-lite"/>
    </source>
</evidence>
<keyword evidence="2" id="KW-0812">Transmembrane</keyword>
<reference evidence="4" key="1">
    <citation type="journal article" date="2019" name="Int. J. Syst. Evol. Microbiol.">
        <title>The Global Catalogue of Microorganisms (GCM) 10K type strain sequencing project: providing services to taxonomists for standard genome sequencing and annotation.</title>
        <authorList>
            <consortium name="The Broad Institute Genomics Platform"/>
            <consortium name="The Broad Institute Genome Sequencing Center for Infectious Disease"/>
            <person name="Wu L."/>
            <person name="Ma J."/>
        </authorList>
    </citation>
    <scope>NUCLEOTIDE SEQUENCE [LARGE SCALE GENOMIC DNA]</scope>
    <source>
        <strain evidence="4">JCM 3175</strain>
    </source>
</reference>
<protein>
    <recommendedName>
        <fullName evidence="5">Helix-hairpin-helix motif-containing protein</fullName>
    </recommendedName>
</protein>
<dbReference type="InterPro" id="IPR051675">
    <property type="entry name" value="Endo/Exo/Phosphatase_dom_1"/>
</dbReference>
<accession>A0ABP8SBK2</accession>
<proteinExistence type="predicted"/>
<feature type="compositionally biased region" description="Pro residues" evidence="1">
    <location>
        <begin position="133"/>
        <end position="152"/>
    </location>
</feature>
<feature type="compositionally biased region" description="Pro residues" evidence="1">
    <location>
        <begin position="177"/>
        <end position="195"/>
    </location>
</feature>
<dbReference type="Proteomes" id="UP001500307">
    <property type="component" value="Unassembled WGS sequence"/>
</dbReference>
<name>A0ABP8SBK2_9ACTN</name>
<gene>
    <name evidence="3" type="ORF">GCM10023176_14110</name>
</gene>
<dbReference type="PANTHER" id="PTHR21180:SF32">
    <property type="entry name" value="ENDONUCLEASE_EXONUCLEASE_PHOSPHATASE FAMILY DOMAIN-CONTAINING PROTEIN 1"/>
    <property type="match status" value="1"/>
</dbReference>
<dbReference type="PRINTS" id="PR01217">
    <property type="entry name" value="PRICHEXTENSN"/>
</dbReference>
<dbReference type="Gene3D" id="1.10.150.320">
    <property type="entry name" value="Photosystem II 12 kDa extrinsic protein"/>
    <property type="match status" value="1"/>
</dbReference>
<feature type="transmembrane region" description="Helical" evidence="2">
    <location>
        <begin position="30"/>
        <end position="52"/>
    </location>
</feature>